<dbReference type="GO" id="GO:0005254">
    <property type="term" value="F:chloride channel activity"/>
    <property type="evidence" value="ECO:0007669"/>
    <property type="project" value="UniProtKB-KW"/>
</dbReference>
<keyword evidence="7" id="KW-0869">Chloride channel</keyword>
<evidence type="ECO:0000313" key="12">
    <source>
        <dbReference type="Proteomes" id="UP000481109"/>
    </source>
</evidence>
<reference evidence="11 12" key="1">
    <citation type="submission" date="2020-02" db="EMBL/GenBank/DDBJ databases">
        <title>Whole-genome analyses of novel actinobacteria.</title>
        <authorList>
            <person name="Sahin N."/>
            <person name="Tokatli A."/>
        </authorList>
    </citation>
    <scope>NUCLEOTIDE SEQUENCE [LARGE SCALE GENOMIC DNA]</scope>
    <source>
        <strain evidence="11 12">YC504</strain>
    </source>
</reference>
<dbReference type="PANTHER" id="PTHR43427:SF6">
    <property type="entry name" value="CHLORIDE CHANNEL PROTEIN CLC-E"/>
    <property type="match status" value="1"/>
</dbReference>
<evidence type="ECO:0000256" key="4">
    <source>
        <dbReference type="ARBA" id="ARBA00022989"/>
    </source>
</evidence>
<feature type="transmembrane region" description="Helical" evidence="10">
    <location>
        <begin position="186"/>
        <end position="207"/>
    </location>
</feature>
<organism evidence="11 12">
    <name type="scientific">Streptomyces mesophilus</name>
    <dbReference type="NCBI Taxonomy" id="1775132"/>
    <lineage>
        <taxon>Bacteria</taxon>
        <taxon>Bacillati</taxon>
        <taxon>Actinomycetota</taxon>
        <taxon>Actinomycetes</taxon>
        <taxon>Kitasatosporales</taxon>
        <taxon>Streptomycetaceae</taxon>
        <taxon>Streptomyces</taxon>
    </lineage>
</organism>
<sequence>MPLSAQGDARPLRFGLVTVLVGLAAGVAGALLALLLHGVQHVAYGYHEGSFLAGVEAAPPGRRVAVMAVAGVVAGVGWWALYRYGRPLVSIAEAVRSPDVRMPPLTTFCHALLQIVTVGLGSPLGREVAPREMASVLAGELTRRTGLSPRQCGVLTACAAGAGLAAVYDVPLGGAVFTLEVLLGSWALGAVLPAVATAVTATVVSWAVLPDEAVYRLPQLDIGAPLLVWSVLVGPVVGVCAYWFARLAADARERAPRGRLLLVAAPAAFLVGGLLAVPYPQLLGNGKAPAEVAFEAQPALGLAAVLLALRVALVLLCLRAGARGGLLTPSLANGALLGVVAGGAWALLWPGDSPAAYAVVGAGAFLAAAQRMPLTAVILILEFTDAPRNLVVPVLLAVTGAMATRRLCERRRAGDS</sequence>
<dbReference type="SUPFAM" id="SSF81340">
    <property type="entry name" value="Clc chloride channel"/>
    <property type="match status" value="1"/>
</dbReference>
<evidence type="ECO:0000256" key="8">
    <source>
        <dbReference type="ARBA" id="ARBA00023214"/>
    </source>
</evidence>
<keyword evidence="9" id="KW-0407">Ion channel</keyword>
<dbReference type="PANTHER" id="PTHR43427">
    <property type="entry name" value="CHLORIDE CHANNEL PROTEIN CLC-E"/>
    <property type="match status" value="1"/>
</dbReference>
<keyword evidence="8" id="KW-0868">Chloride</keyword>
<evidence type="ECO:0000256" key="1">
    <source>
        <dbReference type="ARBA" id="ARBA00004141"/>
    </source>
</evidence>
<keyword evidence="4 10" id="KW-1133">Transmembrane helix</keyword>
<dbReference type="Proteomes" id="UP000481109">
    <property type="component" value="Unassembled WGS sequence"/>
</dbReference>
<feature type="transmembrane region" description="Helical" evidence="10">
    <location>
        <begin position="260"/>
        <end position="279"/>
    </location>
</feature>
<comment type="subcellular location">
    <subcellularLocation>
        <location evidence="1">Membrane</location>
        <topology evidence="1">Multi-pass membrane protein</topology>
    </subcellularLocation>
</comment>
<dbReference type="Gene3D" id="1.10.3080.10">
    <property type="entry name" value="Clc chloride channel"/>
    <property type="match status" value="1"/>
</dbReference>
<name>A0A6G4XYC5_9ACTN</name>
<feature type="transmembrane region" description="Helical" evidence="10">
    <location>
        <begin position="299"/>
        <end position="318"/>
    </location>
</feature>
<keyword evidence="5" id="KW-0406">Ion transport</keyword>
<dbReference type="EMBL" id="JAAKZW010000382">
    <property type="protein sequence ID" value="NGO81694.1"/>
    <property type="molecule type" value="Genomic_DNA"/>
</dbReference>
<protein>
    <submittedName>
        <fullName evidence="11">Chloride channel protein</fullName>
    </submittedName>
</protein>
<dbReference type="InterPro" id="IPR050368">
    <property type="entry name" value="ClC-type_chloride_channel"/>
</dbReference>
<keyword evidence="6 10" id="KW-0472">Membrane</keyword>
<comment type="caution">
    <text evidence="11">The sequence shown here is derived from an EMBL/GenBank/DDBJ whole genome shotgun (WGS) entry which is preliminary data.</text>
</comment>
<evidence type="ECO:0000256" key="6">
    <source>
        <dbReference type="ARBA" id="ARBA00023136"/>
    </source>
</evidence>
<keyword evidence="2" id="KW-0813">Transport</keyword>
<evidence type="ECO:0000313" key="11">
    <source>
        <dbReference type="EMBL" id="NGO81694.1"/>
    </source>
</evidence>
<keyword evidence="12" id="KW-1185">Reference proteome</keyword>
<dbReference type="InterPro" id="IPR014743">
    <property type="entry name" value="Cl-channel_core"/>
</dbReference>
<accession>A0A6G4XYC5</accession>
<feature type="transmembrane region" description="Helical" evidence="10">
    <location>
        <begin position="227"/>
        <end position="248"/>
    </location>
</feature>
<evidence type="ECO:0000256" key="9">
    <source>
        <dbReference type="ARBA" id="ARBA00023303"/>
    </source>
</evidence>
<dbReference type="PRINTS" id="PR00762">
    <property type="entry name" value="CLCHANNEL"/>
</dbReference>
<gene>
    <name evidence="11" type="ORF">G6045_39500</name>
</gene>
<dbReference type="GO" id="GO:0034707">
    <property type="term" value="C:chloride channel complex"/>
    <property type="evidence" value="ECO:0007669"/>
    <property type="project" value="UniProtKB-KW"/>
</dbReference>
<evidence type="ECO:0000256" key="7">
    <source>
        <dbReference type="ARBA" id="ARBA00023173"/>
    </source>
</evidence>
<feature type="transmembrane region" description="Helical" evidence="10">
    <location>
        <begin position="330"/>
        <end position="349"/>
    </location>
</feature>
<feature type="transmembrane region" description="Helical" evidence="10">
    <location>
        <begin position="64"/>
        <end position="82"/>
    </location>
</feature>
<feature type="transmembrane region" description="Helical" evidence="10">
    <location>
        <begin position="355"/>
        <end position="381"/>
    </location>
</feature>
<dbReference type="AlphaFoldDB" id="A0A6G4XYC5"/>
<evidence type="ECO:0000256" key="5">
    <source>
        <dbReference type="ARBA" id="ARBA00023065"/>
    </source>
</evidence>
<dbReference type="Pfam" id="PF00654">
    <property type="entry name" value="Voltage_CLC"/>
    <property type="match status" value="1"/>
</dbReference>
<evidence type="ECO:0000256" key="2">
    <source>
        <dbReference type="ARBA" id="ARBA00022448"/>
    </source>
</evidence>
<feature type="transmembrane region" description="Helical" evidence="10">
    <location>
        <begin position="12"/>
        <end position="36"/>
    </location>
</feature>
<keyword evidence="3 10" id="KW-0812">Transmembrane</keyword>
<evidence type="ECO:0000256" key="10">
    <source>
        <dbReference type="SAM" id="Phobius"/>
    </source>
</evidence>
<evidence type="ECO:0000256" key="3">
    <source>
        <dbReference type="ARBA" id="ARBA00022692"/>
    </source>
</evidence>
<proteinExistence type="predicted"/>
<dbReference type="InterPro" id="IPR001807">
    <property type="entry name" value="ClC"/>
</dbReference>